<evidence type="ECO:0000313" key="1">
    <source>
        <dbReference type="EMBL" id="KAI5661282.1"/>
    </source>
</evidence>
<gene>
    <name evidence="1" type="ORF">M9H77_20605</name>
</gene>
<organism evidence="1 2">
    <name type="scientific">Catharanthus roseus</name>
    <name type="common">Madagascar periwinkle</name>
    <name type="synonym">Vinca rosea</name>
    <dbReference type="NCBI Taxonomy" id="4058"/>
    <lineage>
        <taxon>Eukaryota</taxon>
        <taxon>Viridiplantae</taxon>
        <taxon>Streptophyta</taxon>
        <taxon>Embryophyta</taxon>
        <taxon>Tracheophyta</taxon>
        <taxon>Spermatophyta</taxon>
        <taxon>Magnoliopsida</taxon>
        <taxon>eudicotyledons</taxon>
        <taxon>Gunneridae</taxon>
        <taxon>Pentapetalae</taxon>
        <taxon>asterids</taxon>
        <taxon>lamiids</taxon>
        <taxon>Gentianales</taxon>
        <taxon>Apocynaceae</taxon>
        <taxon>Rauvolfioideae</taxon>
        <taxon>Vinceae</taxon>
        <taxon>Catharanthinae</taxon>
        <taxon>Catharanthus</taxon>
    </lineage>
</organism>
<accession>A0ACC0ALF6</accession>
<comment type="caution">
    <text evidence="1">The sequence shown here is derived from an EMBL/GenBank/DDBJ whole genome shotgun (WGS) entry which is preliminary data.</text>
</comment>
<evidence type="ECO:0000313" key="2">
    <source>
        <dbReference type="Proteomes" id="UP001060085"/>
    </source>
</evidence>
<reference evidence="2" key="1">
    <citation type="journal article" date="2023" name="Nat. Plants">
        <title>Single-cell RNA sequencing provides a high-resolution roadmap for understanding the multicellular compartmentation of specialized metabolism.</title>
        <authorList>
            <person name="Sun S."/>
            <person name="Shen X."/>
            <person name="Li Y."/>
            <person name="Li Y."/>
            <person name="Wang S."/>
            <person name="Li R."/>
            <person name="Zhang H."/>
            <person name="Shen G."/>
            <person name="Guo B."/>
            <person name="Wei J."/>
            <person name="Xu J."/>
            <person name="St-Pierre B."/>
            <person name="Chen S."/>
            <person name="Sun C."/>
        </authorList>
    </citation>
    <scope>NUCLEOTIDE SEQUENCE [LARGE SCALE GENOMIC DNA]</scope>
</reference>
<dbReference type="Proteomes" id="UP001060085">
    <property type="component" value="Linkage Group LG05"/>
</dbReference>
<sequence>MLGSVAYWHNPKGYVMTQASFIRANSCACPCIQQCYVSYTYNRQLHFPSHTSHTRINHVSYVTRNIVKGRPSCVDGRKRFFFDHKRVQSKGFCLYATLDVASAIDVINDLGLDTLTFLAVTVLVVPGFRIIKASPILGFFFAGVVLNQFGLIRNLTDVKVLSEWGILFLLFEMGLELSLARLKALAKFAFGMGLTQVVLSTIAFSAFELPPNAAVGTRILEFLFHSRPDLVNIRSIDEAVVIGAALSLSSSAFVLQLLAEKGELPTRFGSATLGILLLQDIAVVPLLVILPVLETQNLAEQSILPMLVNESLKALGGLGLLSLGGKYIWRRVFEVVAETRSSEAFVALCLLTVAGTSLLTQKLGFSDTLGAFLAGALLAETNFRTQIEADIRPFRGLFLGLFFVTTGTSIDMELLFREWPNVLTLLAGLIAIKTLIITAIGPRVGLTLQESIRIGFLLSQGGEFAFVVFSLANRLGVLPLELNKLLIIVVVLSMALTPLLNEIGRKAADFVGEKFEAEEKTTDVVNFDVSEPVVILGFGQMGQVLANFLSAPLASGLESDTVGVGWPYVAFDLDPSVVKASKKLGFPVLYGDGSRPEVLQSAGISSPKAVMVMYTGKERTIKTVQRIRLAFPAIPIYARAQDMAHLLDLKKAGATDAILENAETSLQLGSKLLKGFGVMSDDVSFLSKLIRDSMELQAQEALNRTDERDFDVKKPLQVRVADMVETQASVQLGKEKRLKVKQQVANNSRSGERADPPDDNDLQQSSKFQETEDFPFHDKHT</sequence>
<keyword evidence="2" id="KW-1185">Reference proteome</keyword>
<protein>
    <submittedName>
        <fullName evidence="1">Uncharacterized protein</fullName>
    </submittedName>
</protein>
<proteinExistence type="predicted"/>
<name>A0ACC0ALF6_CATRO</name>
<dbReference type="EMBL" id="CM044705">
    <property type="protein sequence ID" value="KAI5661282.1"/>
    <property type="molecule type" value="Genomic_DNA"/>
</dbReference>